<dbReference type="Gene3D" id="1.10.510.10">
    <property type="entry name" value="Transferase(Phosphotransferase) domain 1"/>
    <property type="match status" value="1"/>
</dbReference>
<accession>A8NK67</accession>
<comment type="caution">
    <text evidence="3">The sequence shown here is derived from an EMBL/GenBank/DDBJ whole genome shotgun (WGS) entry which is preliminary data.</text>
</comment>
<proteinExistence type="predicted"/>
<dbReference type="SUPFAM" id="SSF56112">
    <property type="entry name" value="Protein kinase-like (PK-like)"/>
    <property type="match status" value="1"/>
</dbReference>
<dbReference type="KEGG" id="cci:CC1G_02100"/>
<dbReference type="Pfam" id="PF17667">
    <property type="entry name" value="Pkinase_fungal"/>
    <property type="match status" value="1"/>
</dbReference>
<feature type="region of interest" description="Disordered" evidence="1">
    <location>
        <begin position="436"/>
        <end position="457"/>
    </location>
</feature>
<dbReference type="RefSeq" id="XP_001834364.2">
    <property type="nucleotide sequence ID" value="XM_001834312.2"/>
</dbReference>
<dbReference type="VEuPathDB" id="FungiDB:CC1G_02100"/>
<dbReference type="HOGENOM" id="CLU_366811_0_0_1"/>
<dbReference type="AlphaFoldDB" id="A8NK67"/>
<feature type="domain" description="Fungal-type protein kinase" evidence="2">
    <location>
        <begin position="194"/>
        <end position="618"/>
    </location>
</feature>
<dbReference type="InterPro" id="IPR040976">
    <property type="entry name" value="Pkinase_fungal"/>
</dbReference>
<organism evidence="3 4">
    <name type="scientific">Coprinopsis cinerea (strain Okayama-7 / 130 / ATCC MYA-4618 / FGSC 9003)</name>
    <name type="common">Inky cap fungus</name>
    <name type="synonym">Hormographiella aspergillata</name>
    <dbReference type="NCBI Taxonomy" id="240176"/>
    <lineage>
        <taxon>Eukaryota</taxon>
        <taxon>Fungi</taxon>
        <taxon>Dikarya</taxon>
        <taxon>Basidiomycota</taxon>
        <taxon>Agaricomycotina</taxon>
        <taxon>Agaricomycetes</taxon>
        <taxon>Agaricomycetidae</taxon>
        <taxon>Agaricales</taxon>
        <taxon>Agaricineae</taxon>
        <taxon>Psathyrellaceae</taxon>
        <taxon>Coprinopsis</taxon>
    </lineage>
</organism>
<gene>
    <name evidence="3" type="ORF">CC1G_02100</name>
</gene>
<feature type="region of interest" description="Disordered" evidence="1">
    <location>
        <begin position="182"/>
        <end position="201"/>
    </location>
</feature>
<dbReference type="PANTHER" id="PTHR38248">
    <property type="entry name" value="FUNK1 6"/>
    <property type="match status" value="1"/>
</dbReference>
<feature type="compositionally biased region" description="Polar residues" evidence="1">
    <location>
        <begin position="11"/>
        <end position="21"/>
    </location>
</feature>
<keyword evidence="3" id="KW-0808">Transferase</keyword>
<dbReference type="GO" id="GO:0016301">
    <property type="term" value="F:kinase activity"/>
    <property type="evidence" value="ECO:0007669"/>
    <property type="project" value="UniProtKB-KW"/>
</dbReference>
<evidence type="ECO:0000313" key="3">
    <source>
        <dbReference type="EMBL" id="EAU87341.2"/>
    </source>
</evidence>
<evidence type="ECO:0000313" key="4">
    <source>
        <dbReference type="Proteomes" id="UP000001861"/>
    </source>
</evidence>
<dbReference type="STRING" id="240176.A8NK67"/>
<feature type="region of interest" description="Disordered" evidence="1">
    <location>
        <begin position="1"/>
        <end position="23"/>
    </location>
</feature>
<evidence type="ECO:0000259" key="2">
    <source>
        <dbReference type="Pfam" id="PF17667"/>
    </source>
</evidence>
<reference evidence="3 4" key="1">
    <citation type="journal article" date="2010" name="Proc. Natl. Acad. Sci. U.S.A.">
        <title>Insights into evolution of multicellular fungi from the assembled chromosomes of the mushroom Coprinopsis cinerea (Coprinus cinereus).</title>
        <authorList>
            <person name="Stajich J.E."/>
            <person name="Wilke S.K."/>
            <person name="Ahren D."/>
            <person name="Au C.H."/>
            <person name="Birren B.W."/>
            <person name="Borodovsky M."/>
            <person name="Burns C."/>
            <person name="Canback B."/>
            <person name="Casselton L.A."/>
            <person name="Cheng C.K."/>
            <person name="Deng J."/>
            <person name="Dietrich F.S."/>
            <person name="Fargo D.C."/>
            <person name="Farman M.L."/>
            <person name="Gathman A.C."/>
            <person name="Goldberg J."/>
            <person name="Guigo R."/>
            <person name="Hoegger P.J."/>
            <person name="Hooker J.B."/>
            <person name="Huggins A."/>
            <person name="James T.Y."/>
            <person name="Kamada T."/>
            <person name="Kilaru S."/>
            <person name="Kodira C."/>
            <person name="Kues U."/>
            <person name="Kupfer D."/>
            <person name="Kwan H.S."/>
            <person name="Lomsadze A."/>
            <person name="Li W."/>
            <person name="Lilly W.W."/>
            <person name="Ma L.J."/>
            <person name="Mackey A.J."/>
            <person name="Manning G."/>
            <person name="Martin F."/>
            <person name="Muraguchi H."/>
            <person name="Natvig D.O."/>
            <person name="Palmerini H."/>
            <person name="Ramesh M.A."/>
            <person name="Rehmeyer C.J."/>
            <person name="Roe B.A."/>
            <person name="Shenoy N."/>
            <person name="Stanke M."/>
            <person name="Ter-Hovhannisyan V."/>
            <person name="Tunlid A."/>
            <person name="Velagapudi R."/>
            <person name="Vision T.J."/>
            <person name="Zeng Q."/>
            <person name="Zolan M.E."/>
            <person name="Pukkila P.J."/>
        </authorList>
    </citation>
    <scope>NUCLEOTIDE SEQUENCE [LARGE SCALE GENOMIC DNA]</scope>
    <source>
        <strain evidence="4">Okayama-7 / 130 / ATCC MYA-4618 / FGSC 9003</strain>
    </source>
</reference>
<dbReference type="InParanoid" id="A8NK67"/>
<dbReference type="eggNOG" id="ENOG502RBJ1">
    <property type="taxonomic scope" value="Eukaryota"/>
</dbReference>
<keyword evidence="4" id="KW-1185">Reference proteome</keyword>
<dbReference type="GeneID" id="6010878"/>
<name>A8NK67_COPC7</name>
<sequence>METEQLKASEQDQNYFDSRTAAQKDAEEQRKTHLFNVKDHLLQCDFSTWFETCLSNPDDMKWSEKSALDVKRRLLTLSPPVLTDEGWVPLKKALGETDKKEDTVYASMTGIISKIKHAAAQELKLDSDFEGQITVYSSTPTRPTTNDVHGPNLKPDGRFVLAPPPPQPPTHVLYRRSSRLAKKMEEEARSQRNATASSNVSDISMSTSDSVALFEYKLKEADQRQNYRQMLGGAAFVLYNDPRRTRVYGVTIEETTTRLWHFDRGAVLFSPTFDCQEKPEYLIRICLYLSYASPIQLGYDPTVKKVESKNGKGHSPDFIYQVNNKYYRTIGQPLSETSAFWTISRGIRTWVVQECDENGAIKPNIAEAVLRDLWLYEDEPDEKAIQTEILSHLSRRNIPVKAMEQLFVHILEDVTLSGKEQRTLAKPVDAFQFPFNPDSGIPRKAPPTESRKRSGGVEQDVFSDYEEVIQPPTPLQHHPRTHRRTLFKERCTPFYGVPNRRVAFEVCKGLVRGLDLLRQAGFLHRNISGSSCVFYYDKDAQAYQAKLIELEYCKRYQDTRFHDPKSVPREFAAVEVMDSQWNLAKTGLDVLQLDELLPPFHRHYYHDLESLFWLLTWYTTTHLPIDRDENQEIVANLDLVSWKTKVFDVLFPRESHLERRRNLWERPNQVYRDLKAAVGWPIDTVTILLSLSKIPSYFDSEYTALYRNPPQDKAVRWPDARFNDSLYKKFINTLDDVAARLGTVGSVSMWGLLNEGRMKNKRPGKEKDETDRIHKKRG</sequence>
<feature type="compositionally biased region" description="Basic and acidic residues" evidence="1">
    <location>
        <begin position="763"/>
        <end position="772"/>
    </location>
</feature>
<dbReference type="OrthoDB" id="3271139at2759"/>
<keyword evidence="3" id="KW-0418">Kinase</keyword>
<feature type="region of interest" description="Disordered" evidence="1">
    <location>
        <begin position="758"/>
        <end position="778"/>
    </location>
</feature>
<feature type="compositionally biased region" description="Basic and acidic residues" evidence="1">
    <location>
        <begin position="1"/>
        <end position="10"/>
    </location>
</feature>
<evidence type="ECO:0000256" key="1">
    <source>
        <dbReference type="SAM" id="MobiDB-lite"/>
    </source>
</evidence>
<dbReference type="InterPro" id="IPR011009">
    <property type="entry name" value="Kinase-like_dom_sf"/>
</dbReference>
<dbReference type="PANTHER" id="PTHR38248:SF2">
    <property type="entry name" value="FUNK1 11"/>
    <property type="match status" value="1"/>
</dbReference>
<dbReference type="Proteomes" id="UP000001861">
    <property type="component" value="Unassembled WGS sequence"/>
</dbReference>
<protein>
    <submittedName>
        <fullName evidence="3">Other/FunK1 protein kinase</fullName>
    </submittedName>
</protein>
<feature type="compositionally biased region" description="Polar residues" evidence="1">
    <location>
        <begin position="191"/>
        <end position="201"/>
    </location>
</feature>
<dbReference type="EMBL" id="AACS02000010">
    <property type="protein sequence ID" value="EAU87341.2"/>
    <property type="molecule type" value="Genomic_DNA"/>
</dbReference>